<evidence type="ECO:0000313" key="1">
    <source>
        <dbReference type="Proteomes" id="UP000887576"/>
    </source>
</evidence>
<evidence type="ECO:0000313" key="2">
    <source>
        <dbReference type="WBParaSite" id="JU765_v2.g8099.t1"/>
    </source>
</evidence>
<name>A0AC34RLI6_9BILA</name>
<dbReference type="Proteomes" id="UP000887576">
    <property type="component" value="Unplaced"/>
</dbReference>
<reference evidence="2" key="1">
    <citation type="submission" date="2022-11" db="UniProtKB">
        <authorList>
            <consortium name="WormBaseParasite"/>
        </authorList>
    </citation>
    <scope>IDENTIFICATION</scope>
</reference>
<dbReference type="WBParaSite" id="JU765_v2.g8099.t1">
    <property type="protein sequence ID" value="JU765_v2.g8099.t1"/>
    <property type="gene ID" value="JU765_v2.g8099"/>
</dbReference>
<organism evidence="1 2">
    <name type="scientific">Panagrolaimus sp. JU765</name>
    <dbReference type="NCBI Taxonomy" id="591449"/>
    <lineage>
        <taxon>Eukaryota</taxon>
        <taxon>Metazoa</taxon>
        <taxon>Ecdysozoa</taxon>
        <taxon>Nematoda</taxon>
        <taxon>Chromadorea</taxon>
        <taxon>Rhabditida</taxon>
        <taxon>Tylenchina</taxon>
        <taxon>Panagrolaimomorpha</taxon>
        <taxon>Panagrolaimoidea</taxon>
        <taxon>Panagrolaimidae</taxon>
        <taxon>Panagrolaimus</taxon>
    </lineage>
</organism>
<sequence>MAMQDVPYFEPPKFDPEKGDKFRCYVFKVKEYCALYKLNVGMPRRHVLIQGLPDDAIEYLLDSCGSENCFDQDRANFKTFDEIVSLLQDYYLMIYEPKRKLSSPDSNVETLLSDLKM</sequence>
<proteinExistence type="predicted"/>
<accession>A0AC34RLI6</accession>
<protein>
    <submittedName>
        <fullName evidence="2">Uncharacterized protein</fullName>
    </submittedName>
</protein>